<evidence type="ECO:0000313" key="2">
    <source>
        <dbReference type="EMBL" id="EKA60403.1"/>
    </source>
</evidence>
<accession>K1EM98</accession>
<comment type="caution">
    <text evidence="2">The sequence shown here is derived from an EMBL/GenBank/DDBJ whole genome shotgun (WGS) entry which is preliminary data.</text>
</comment>
<dbReference type="PATRIC" id="fig|1210046.3.peg.2496"/>
<dbReference type="EMBL" id="ALWX01000060">
    <property type="protein sequence ID" value="EKA60403.1"/>
    <property type="molecule type" value="Genomic_DNA"/>
</dbReference>
<feature type="compositionally biased region" description="Polar residues" evidence="1">
    <location>
        <begin position="13"/>
        <end position="22"/>
    </location>
</feature>
<dbReference type="AlphaFoldDB" id="K1EM98"/>
<evidence type="ECO:0000313" key="3">
    <source>
        <dbReference type="Proteomes" id="UP000004474"/>
    </source>
</evidence>
<name>K1EM98_9MICO</name>
<proteinExistence type="predicted"/>
<dbReference type="Proteomes" id="UP000004474">
    <property type="component" value="Unassembled WGS sequence"/>
</dbReference>
<organism evidence="2 3">
    <name type="scientific">Janibacter hoylei PVAS-1</name>
    <dbReference type="NCBI Taxonomy" id="1210046"/>
    <lineage>
        <taxon>Bacteria</taxon>
        <taxon>Bacillati</taxon>
        <taxon>Actinomycetota</taxon>
        <taxon>Actinomycetes</taxon>
        <taxon>Micrococcales</taxon>
        <taxon>Intrasporangiaceae</taxon>
        <taxon>Janibacter</taxon>
    </lineage>
</organism>
<sequence>MIPTESDIVLIDQPNSSWSGTMSAPGAARKPAAPSSVRKATAATYHAGWMRGGVEVADRAIEASLL</sequence>
<protein>
    <submittedName>
        <fullName evidence="2">Uncharacterized protein</fullName>
    </submittedName>
</protein>
<dbReference type="STRING" id="1210046.B277_13004"/>
<reference evidence="2 3" key="1">
    <citation type="journal article" date="2012" name="J. Bacteriol.">
        <title>Genome Sequence of Janibacter hoylei MTCC8307, Isolated from the Stratospheric Air.</title>
        <authorList>
            <person name="Pawar S.P."/>
            <person name="Dhotre D.P."/>
            <person name="Shetty S.A."/>
            <person name="Chowdhury S.P."/>
            <person name="Chaudhari B.L."/>
            <person name="Shouche Y.S."/>
        </authorList>
    </citation>
    <scope>NUCLEOTIDE SEQUENCE [LARGE SCALE GENOMIC DNA]</scope>
    <source>
        <strain evidence="2 3">PVAS-1</strain>
    </source>
</reference>
<gene>
    <name evidence="2" type="ORF">B277_13004</name>
</gene>
<evidence type="ECO:0000256" key="1">
    <source>
        <dbReference type="SAM" id="MobiDB-lite"/>
    </source>
</evidence>
<feature type="region of interest" description="Disordered" evidence="1">
    <location>
        <begin position="13"/>
        <end position="37"/>
    </location>
</feature>